<comment type="caution">
    <text evidence="12">The sequence shown here is derived from an EMBL/GenBank/DDBJ whole genome shotgun (WGS) entry which is preliminary data.</text>
</comment>
<dbReference type="HAMAP" id="MF_00365">
    <property type="entry name" value="RecF"/>
    <property type="match status" value="1"/>
</dbReference>
<sequence>MESLALEGFRNLRDARYELDPHVTVVLGGNGAGKTSLLEALYFLSRARSFRTHRLDRMVRWGASTARVVGRHRGERIGAERRAGATRLRLNGADAPARSAIAERLPVQVVNAEHQRLLLDGPRVRRQFLDWGTFHVEPRYRQAAARYDHALRQRNAALRTGDRRAEAAWRPLLAAYAEEVDRHRADFVARLEPLWRELSQRWSGVSELSLAYHRGGGRERPWRDLLDEAWERDREHGVTGQGPHRADLHFSVARVPARDALSRGQQKLVVLALLIAEVRLWRALGHTPLLLIDDLAAELDPRHLAGVLETVTADPVQLVLTSISRASLPEALAGGRWYCAQDGALAPMV</sequence>
<organism evidence="12 13">
    <name type="scientific">Halorhodospira neutriphila</name>
    <dbReference type="NCBI Taxonomy" id="168379"/>
    <lineage>
        <taxon>Bacteria</taxon>
        <taxon>Pseudomonadati</taxon>
        <taxon>Pseudomonadota</taxon>
        <taxon>Gammaproteobacteria</taxon>
        <taxon>Chromatiales</taxon>
        <taxon>Ectothiorhodospiraceae</taxon>
        <taxon>Halorhodospira</taxon>
    </lineage>
</organism>
<reference evidence="12 13" key="1">
    <citation type="journal article" date="2020" name="Microorganisms">
        <title>Osmotic Adaptation and Compatible Solute Biosynthesis of Phototrophic Bacteria as Revealed from Genome Analyses.</title>
        <authorList>
            <person name="Imhoff J.F."/>
            <person name="Rahn T."/>
            <person name="Kunzel S."/>
            <person name="Keller A."/>
            <person name="Neulinger S.C."/>
        </authorList>
    </citation>
    <scope>NUCLEOTIDE SEQUENCE [LARGE SCALE GENOMIC DNA]</scope>
    <source>
        <strain evidence="12 13">DSM 15116</strain>
    </source>
</reference>
<evidence type="ECO:0000259" key="11">
    <source>
        <dbReference type="Pfam" id="PF02463"/>
    </source>
</evidence>
<dbReference type="Gene3D" id="1.20.1050.90">
    <property type="entry name" value="RecF/RecN/SMC, N-terminal domain"/>
    <property type="match status" value="1"/>
</dbReference>
<evidence type="ECO:0000256" key="1">
    <source>
        <dbReference type="ARBA" id="ARBA00004496"/>
    </source>
</evidence>
<keyword evidence="13" id="KW-1185">Reference proteome</keyword>
<evidence type="ECO:0000256" key="2">
    <source>
        <dbReference type="ARBA" id="ARBA00008016"/>
    </source>
</evidence>
<gene>
    <name evidence="9" type="primary">recF</name>
    <name evidence="12" type="ORF">CKO13_02795</name>
</gene>
<evidence type="ECO:0000256" key="7">
    <source>
        <dbReference type="ARBA" id="ARBA00022840"/>
    </source>
</evidence>
<dbReference type="NCBIfam" id="TIGR00611">
    <property type="entry name" value="recf"/>
    <property type="match status" value="1"/>
</dbReference>
<evidence type="ECO:0000256" key="4">
    <source>
        <dbReference type="ARBA" id="ARBA00022490"/>
    </source>
</evidence>
<evidence type="ECO:0000313" key="13">
    <source>
        <dbReference type="Proteomes" id="UP000738126"/>
    </source>
</evidence>
<dbReference type="InterPro" id="IPR027417">
    <property type="entry name" value="P-loop_NTPase"/>
</dbReference>
<evidence type="ECO:0000313" key="12">
    <source>
        <dbReference type="EMBL" id="MBK1725963.1"/>
    </source>
</evidence>
<dbReference type="InterPro" id="IPR018078">
    <property type="entry name" value="DNA-binding_RecF_CS"/>
</dbReference>
<dbReference type="RefSeq" id="WP_200256596.1">
    <property type="nucleotide sequence ID" value="NZ_NRSH01000017.1"/>
</dbReference>
<evidence type="ECO:0000256" key="10">
    <source>
        <dbReference type="RuleBase" id="RU000578"/>
    </source>
</evidence>
<dbReference type="EMBL" id="NRSH01000017">
    <property type="protein sequence ID" value="MBK1725963.1"/>
    <property type="molecule type" value="Genomic_DNA"/>
</dbReference>
<proteinExistence type="inferred from homology"/>
<keyword evidence="8 9" id="KW-0238">DNA-binding</keyword>
<name>A0ABS1E386_9GAMM</name>
<comment type="similarity">
    <text evidence="2 9 10">Belongs to the RecF family.</text>
</comment>
<accession>A0ABS1E386</accession>
<dbReference type="InterPro" id="IPR001238">
    <property type="entry name" value="DNA-binding_RecF"/>
</dbReference>
<keyword evidence="7 9" id="KW-0067">ATP-binding</keyword>
<dbReference type="PROSITE" id="PS00618">
    <property type="entry name" value="RECF_2"/>
    <property type="match status" value="1"/>
</dbReference>
<keyword evidence="4 9" id="KW-0963">Cytoplasm</keyword>
<evidence type="ECO:0000256" key="3">
    <source>
        <dbReference type="ARBA" id="ARBA00020170"/>
    </source>
</evidence>
<keyword evidence="6 9" id="KW-0547">Nucleotide-binding</keyword>
<dbReference type="PANTHER" id="PTHR32182">
    <property type="entry name" value="DNA REPLICATION AND REPAIR PROTEIN RECF"/>
    <property type="match status" value="1"/>
</dbReference>
<dbReference type="SUPFAM" id="SSF52540">
    <property type="entry name" value="P-loop containing nucleoside triphosphate hydrolases"/>
    <property type="match status" value="1"/>
</dbReference>
<feature type="domain" description="RecF/RecN/SMC N-terminal" evidence="11">
    <location>
        <begin position="2"/>
        <end position="330"/>
    </location>
</feature>
<dbReference type="Proteomes" id="UP000738126">
    <property type="component" value="Unassembled WGS sequence"/>
</dbReference>
<keyword evidence="9 10" id="KW-0234">DNA repair</keyword>
<dbReference type="Gene3D" id="3.40.50.300">
    <property type="entry name" value="P-loop containing nucleotide triphosphate hydrolases"/>
    <property type="match status" value="1"/>
</dbReference>
<keyword evidence="5 9" id="KW-0235">DNA replication</keyword>
<evidence type="ECO:0000256" key="9">
    <source>
        <dbReference type="HAMAP-Rule" id="MF_00365"/>
    </source>
</evidence>
<dbReference type="InterPro" id="IPR003395">
    <property type="entry name" value="RecF/RecN/SMC_N"/>
</dbReference>
<keyword evidence="9 10" id="KW-0742">SOS response</keyword>
<evidence type="ECO:0000256" key="6">
    <source>
        <dbReference type="ARBA" id="ARBA00022741"/>
    </source>
</evidence>
<dbReference type="PROSITE" id="PS00617">
    <property type="entry name" value="RECF_1"/>
    <property type="match status" value="1"/>
</dbReference>
<dbReference type="InterPro" id="IPR042174">
    <property type="entry name" value="RecF_2"/>
</dbReference>
<evidence type="ECO:0000256" key="5">
    <source>
        <dbReference type="ARBA" id="ARBA00022705"/>
    </source>
</evidence>
<comment type="subcellular location">
    <subcellularLocation>
        <location evidence="1 9 10">Cytoplasm</location>
    </subcellularLocation>
</comment>
<feature type="binding site" evidence="9">
    <location>
        <begin position="28"/>
        <end position="35"/>
    </location>
    <ligand>
        <name>ATP</name>
        <dbReference type="ChEBI" id="CHEBI:30616"/>
    </ligand>
</feature>
<dbReference type="Pfam" id="PF02463">
    <property type="entry name" value="SMC_N"/>
    <property type="match status" value="1"/>
</dbReference>
<comment type="function">
    <text evidence="9 10">The RecF protein is involved in DNA metabolism; it is required for DNA replication and normal SOS inducibility. RecF binds preferentially to single-stranded, linear DNA. It also seems to bind ATP.</text>
</comment>
<dbReference type="PANTHER" id="PTHR32182:SF0">
    <property type="entry name" value="DNA REPLICATION AND REPAIR PROTEIN RECF"/>
    <property type="match status" value="1"/>
</dbReference>
<evidence type="ECO:0000256" key="8">
    <source>
        <dbReference type="ARBA" id="ARBA00023125"/>
    </source>
</evidence>
<keyword evidence="9 10" id="KW-0227">DNA damage</keyword>
<protein>
    <recommendedName>
        <fullName evidence="3 9">DNA replication and repair protein RecF</fullName>
    </recommendedName>
</protein>